<dbReference type="AlphaFoldDB" id="A0A537JZ58"/>
<proteinExistence type="predicted"/>
<organism evidence="1 2">
    <name type="scientific">Candidatus Segetimicrobium genomatis</name>
    <dbReference type="NCBI Taxonomy" id="2569760"/>
    <lineage>
        <taxon>Bacteria</taxon>
        <taxon>Bacillati</taxon>
        <taxon>Candidatus Sysuimicrobiota</taxon>
        <taxon>Candidatus Sysuimicrobiia</taxon>
        <taxon>Candidatus Sysuimicrobiales</taxon>
        <taxon>Candidatus Segetimicrobiaceae</taxon>
        <taxon>Candidatus Segetimicrobium</taxon>
    </lineage>
</organism>
<gene>
    <name evidence="1" type="ORF">E6H00_11525</name>
</gene>
<comment type="caution">
    <text evidence="1">The sequence shown here is derived from an EMBL/GenBank/DDBJ whole genome shotgun (WGS) entry which is preliminary data.</text>
</comment>
<name>A0A537JZ58_9BACT</name>
<accession>A0A537JZ58</accession>
<protein>
    <submittedName>
        <fullName evidence="1">Uncharacterized protein</fullName>
    </submittedName>
</protein>
<sequence>MNLTDVIISSDIVKDRDGAAGASVAGTIVLSPVGLLAGALVGGGDIQVPAGAEVTQATKTAATVRST</sequence>
<evidence type="ECO:0000313" key="2">
    <source>
        <dbReference type="Proteomes" id="UP000318509"/>
    </source>
</evidence>
<dbReference type="Proteomes" id="UP000318509">
    <property type="component" value="Unassembled WGS sequence"/>
</dbReference>
<dbReference type="EMBL" id="VBAK01000135">
    <property type="protein sequence ID" value="TMI88774.1"/>
    <property type="molecule type" value="Genomic_DNA"/>
</dbReference>
<evidence type="ECO:0000313" key="1">
    <source>
        <dbReference type="EMBL" id="TMI88774.1"/>
    </source>
</evidence>
<reference evidence="1 2" key="1">
    <citation type="journal article" date="2019" name="Nat. Microbiol.">
        <title>Mediterranean grassland soil C-N compound turnover is dependent on rainfall and depth, and is mediated by genomically divergent microorganisms.</title>
        <authorList>
            <person name="Diamond S."/>
            <person name="Andeer P.F."/>
            <person name="Li Z."/>
            <person name="Crits-Christoph A."/>
            <person name="Burstein D."/>
            <person name="Anantharaman K."/>
            <person name="Lane K.R."/>
            <person name="Thomas B.C."/>
            <person name="Pan C."/>
            <person name="Northen T.R."/>
            <person name="Banfield J.F."/>
        </authorList>
    </citation>
    <scope>NUCLEOTIDE SEQUENCE [LARGE SCALE GENOMIC DNA]</scope>
    <source>
        <strain evidence="1">NP_3</strain>
    </source>
</reference>